<evidence type="ECO:0000313" key="3">
    <source>
        <dbReference type="Proteomes" id="UP000275846"/>
    </source>
</evidence>
<dbReference type="InterPro" id="IPR029071">
    <property type="entry name" value="Ubiquitin-like_domsf"/>
</dbReference>
<dbReference type="Pfam" id="PF16511">
    <property type="entry name" value="FERM_f0"/>
    <property type="match status" value="1"/>
</dbReference>
<dbReference type="GO" id="GO:0005886">
    <property type="term" value="C:plasma membrane"/>
    <property type="evidence" value="ECO:0007669"/>
    <property type="project" value="TreeGrafter"/>
</dbReference>
<dbReference type="GO" id="GO:0005737">
    <property type="term" value="C:cytoplasm"/>
    <property type="evidence" value="ECO:0007669"/>
    <property type="project" value="TreeGrafter"/>
</dbReference>
<dbReference type="InterPro" id="IPR032425">
    <property type="entry name" value="FERM_f0"/>
</dbReference>
<dbReference type="GO" id="GO:0030036">
    <property type="term" value="P:actin cytoskeleton organization"/>
    <property type="evidence" value="ECO:0007669"/>
    <property type="project" value="TreeGrafter"/>
</dbReference>
<protein>
    <submittedName>
        <fullName evidence="4">FERM domain-containing protein</fullName>
    </submittedName>
</protein>
<dbReference type="Gene3D" id="3.10.20.90">
    <property type="entry name" value="Phosphatidylinositol 3-kinase Catalytic Subunit, Chain A, domain 1"/>
    <property type="match status" value="2"/>
</dbReference>
<dbReference type="AlphaFoldDB" id="A0A183SDS1"/>
<dbReference type="GO" id="GO:0098609">
    <property type="term" value="P:cell-cell adhesion"/>
    <property type="evidence" value="ECO:0007669"/>
    <property type="project" value="TreeGrafter"/>
</dbReference>
<dbReference type="CDD" id="cd17090">
    <property type="entry name" value="FERM_F1_TLN"/>
    <property type="match status" value="1"/>
</dbReference>
<dbReference type="SUPFAM" id="SSF54236">
    <property type="entry name" value="Ubiquitin-like"/>
    <property type="match status" value="1"/>
</dbReference>
<proteinExistence type="predicted"/>
<gene>
    <name evidence="2" type="ORF">SSLN_LOCUS2369</name>
</gene>
<dbReference type="CDD" id="cd17089">
    <property type="entry name" value="FERM_F0_TLN"/>
    <property type="match status" value="1"/>
</dbReference>
<dbReference type="OrthoDB" id="10262320at2759"/>
<dbReference type="EMBL" id="UYSU01032235">
    <property type="protein sequence ID" value="VDL88754.1"/>
    <property type="molecule type" value="Genomic_DNA"/>
</dbReference>
<sequence length="306" mass="36162">MTGDSRRLALRIHVPDADVTKTLVFDALMTVGQACDQIRQQIREIDGLDNPKDYGLFLPHEDSKKGLWLDHSRSLEHYILRNGDTVEYKYRYRWLYIRTMDGTRKTLRVDDSKTLSELMLPICTKMGIYNYEEYLLVRDVDEAEKDRTMTLRKSHQTGMSGTLRDAEKMDKLRRELHTDDDVTWLNPSQSLRQQGIGEKEILLLRRRYFFSDMNVDARDPVQLNLLYVQLTMLLQEMWYQGYVPQDFKDATIVHLYKKKKKGQLFENNRGISLLSIARKIFTHILFNRFNGHLKRRLFPESQCGLC</sequence>
<dbReference type="PANTHER" id="PTHR19981">
    <property type="entry name" value="TALIN"/>
    <property type="match status" value="1"/>
</dbReference>
<feature type="domain" description="FERM" evidence="1">
    <location>
        <begin position="93"/>
        <end position="306"/>
    </location>
</feature>
<reference evidence="2 3" key="2">
    <citation type="submission" date="2018-11" db="EMBL/GenBank/DDBJ databases">
        <authorList>
            <consortium name="Pathogen Informatics"/>
        </authorList>
    </citation>
    <scope>NUCLEOTIDE SEQUENCE [LARGE SCALE GENOMIC DNA]</scope>
    <source>
        <strain evidence="2 3">NST_G2</strain>
    </source>
</reference>
<dbReference type="Gene3D" id="1.20.80.10">
    <property type="match status" value="1"/>
</dbReference>
<dbReference type="InterPro" id="IPR000299">
    <property type="entry name" value="FERM_domain"/>
</dbReference>
<dbReference type="PANTHER" id="PTHR19981:SF1">
    <property type="entry name" value="RHEA, ISOFORM B"/>
    <property type="match status" value="1"/>
</dbReference>
<keyword evidence="3" id="KW-1185">Reference proteome</keyword>
<evidence type="ECO:0000313" key="4">
    <source>
        <dbReference type="WBParaSite" id="SSLN_0000243901-mRNA-1"/>
    </source>
</evidence>
<evidence type="ECO:0000313" key="2">
    <source>
        <dbReference type="EMBL" id="VDL88754.1"/>
    </source>
</evidence>
<reference evidence="4" key="1">
    <citation type="submission" date="2016-06" db="UniProtKB">
        <authorList>
            <consortium name="WormBaseParasite"/>
        </authorList>
    </citation>
    <scope>IDENTIFICATION</scope>
</reference>
<dbReference type="GO" id="GO:0005178">
    <property type="term" value="F:integrin binding"/>
    <property type="evidence" value="ECO:0007669"/>
    <property type="project" value="TreeGrafter"/>
</dbReference>
<accession>A0A183SDS1</accession>
<evidence type="ECO:0000259" key="1">
    <source>
        <dbReference type="PROSITE" id="PS50057"/>
    </source>
</evidence>
<dbReference type="WBParaSite" id="SSLN_0000243901-mRNA-1">
    <property type="protein sequence ID" value="SSLN_0000243901-mRNA-1"/>
    <property type="gene ID" value="SSLN_0000243901"/>
</dbReference>
<dbReference type="Proteomes" id="UP000275846">
    <property type="component" value="Unassembled WGS sequence"/>
</dbReference>
<organism evidence="4">
    <name type="scientific">Schistocephalus solidus</name>
    <name type="common">Tapeworm</name>
    <dbReference type="NCBI Taxonomy" id="70667"/>
    <lineage>
        <taxon>Eukaryota</taxon>
        <taxon>Metazoa</taxon>
        <taxon>Spiralia</taxon>
        <taxon>Lophotrochozoa</taxon>
        <taxon>Platyhelminthes</taxon>
        <taxon>Cestoda</taxon>
        <taxon>Eucestoda</taxon>
        <taxon>Diphyllobothriidea</taxon>
        <taxon>Diphyllobothriidae</taxon>
        <taxon>Schistocephalus</taxon>
    </lineage>
</organism>
<dbReference type="PROSITE" id="PS50057">
    <property type="entry name" value="FERM_3"/>
    <property type="match status" value="1"/>
</dbReference>
<dbReference type="STRING" id="70667.A0A183SDS1"/>
<dbReference type="InterPro" id="IPR014352">
    <property type="entry name" value="FERM/acyl-CoA-bd_prot_sf"/>
</dbReference>
<dbReference type="GO" id="GO:0005925">
    <property type="term" value="C:focal adhesion"/>
    <property type="evidence" value="ECO:0007669"/>
    <property type="project" value="TreeGrafter"/>
</dbReference>
<name>A0A183SDS1_SCHSO</name>